<dbReference type="Gene3D" id="3.30.60.30">
    <property type="match status" value="2"/>
</dbReference>
<keyword evidence="10" id="KW-1185">Reference proteome</keyword>
<dbReference type="Pfam" id="PF00050">
    <property type="entry name" value="Kazal_1"/>
    <property type="match status" value="2"/>
</dbReference>
<evidence type="ECO:0000313" key="10">
    <source>
        <dbReference type="Proteomes" id="UP000694404"/>
    </source>
</evidence>
<dbReference type="GO" id="GO:0005576">
    <property type="term" value="C:extracellular region"/>
    <property type="evidence" value="ECO:0007669"/>
    <property type="project" value="UniProtKB-SubCell"/>
</dbReference>
<keyword evidence="6" id="KW-1015">Disulfide bond</keyword>
<dbReference type="InterPro" id="IPR050159">
    <property type="entry name" value="Kazal-type_SerProtInhib"/>
</dbReference>
<organism evidence="9 10">
    <name type="scientific">Chelonoidis abingdonii</name>
    <name type="common">Abingdon island giant tortoise</name>
    <name type="synonym">Testudo abingdonii</name>
    <dbReference type="NCBI Taxonomy" id="106734"/>
    <lineage>
        <taxon>Eukaryota</taxon>
        <taxon>Metazoa</taxon>
        <taxon>Chordata</taxon>
        <taxon>Craniata</taxon>
        <taxon>Vertebrata</taxon>
        <taxon>Euteleostomi</taxon>
        <taxon>Archelosauria</taxon>
        <taxon>Testudinata</taxon>
        <taxon>Testudines</taxon>
        <taxon>Cryptodira</taxon>
        <taxon>Durocryptodira</taxon>
        <taxon>Testudinoidea</taxon>
        <taxon>Testudinidae</taxon>
        <taxon>Chelonoidis</taxon>
    </lineage>
</organism>
<feature type="domain" description="Kazal-like" evidence="8">
    <location>
        <begin position="56"/>
        <end position="116"/>
    </location>
</feature>
<accession>A0A8C0IPF8</accession>
<dbReference type="PROSITE" id="PS51465">
    <property type="entry name" value="KAZAL_2"/>
    <property type="match status" value="1"/>
</dbReference>
<dbReference type="PRINTS" id="PR00290">
    <property type="entry name" value="KAZALINHBTR"/>
</dbReference>
<dbReference type="InterPro" id="IPR001239">
    <property type="entry name" value="Prot_inh_Kazal-m"/>
</dbReference>
<keyword evidence="5" id="KW-0722">Serine protease inhibitor</keyword>
<protein>
    <recommendedName>
        <fullName evidence="8">Kazal-like domain-containing protein</fullName>
    </recommendedName>
</protein>
<evidence type="ECO:0000256" key="7">
    <source>
        <dbReference type="ARBA" id="ARBA00023180"/>
    </source>
</evidence>
<dbReference type="Proteomes" id="UP000694404">
    <property type="component" value="Unplaced"/>
</dbReference>
<evidence type="ECO:0000256" key="4">
    <source>
        <dbReference type="ARBA" id="ARBA00022737"/>
    </source>
</evidence>
<dbReference type="GeneTree" id="ENSGT01130000278565"/>
<dbReference type="GO" id="GO:0004867">
    <property type="term" value="F:serine-type endopeptidase inhibitor activity"/>
    <property type="evidence" value="ECO:0007669"/>
    <property type="project" value="UniProtKB-KW"/>
</dbReference>
<evidence type="ECO:0000256" key="2">
    <source>
        <dbReference type="ARBA" id="ARBA00022525"/>
    </source>
</evidence>
<reference evidence="9" key="2">
    <citation type="submission" date="2025-09" db="UniProtKB">
        <authorList>
            <consortium name="Ensembl"/>
        </authorList>
    </citation>
    <scope>IDENTIFICATION</scope>
</reference>
<dbReference type="Ensembl" id="ENSCABT00000010667.1">
    <property type="protein sequence ID" value="ENSCABP00000009726.1"/>
    <property type="gene ID" value="ENSCABG00000007312.1"/>
</dbReference>
<keyword evidence="3" id="KW-0646">Protease inhibitor</keyword>
<evidence type="ECO:0000256" key="3">
    <source>
        <dbReference type="ARBA" id="ARBA00022690"/>
    </source>
</evidence>
<name>A0A8C0IPF8_CHEAB</name>
<evidence type="ECO:0000256" key="1">
    <source>
        <dbReference type="ARBA" id="ARBA00004613"/>
    </source>
</evidence>
<reference evidence="9" key="1">
    <citation type="submission" date="2025-08" db="UniProtKB">
        <authorList>
            <consortium name="Ensembl"/>
        </authorList>
    </citation>
    <scope>IDENTIFICATION</scope>
</reference>
<comment type="subcellular location">
    <subcellularLocation>
        <location evidence="1">Secreted</location>
    </subcellularLocation>
</comment>
<dbReference type="InterPro" id="IPR036058">
    <property type="entry name" value="Kazal_dom_sf"/>
</dbReference>
<evidence type="ECO:0000259" key="8">
    <source>
        <dbReference type="PROSITE" id="PS51465"/>
    </source>
</evidence>
<keyword evidence="4" id="KW-0677">Repeat</keyword>
<evidence type="ECO:0000256" key="6">
    <source>
        <dbReference type="ARBA" id="ARBA00023157"/>
    </source>
</evidence>
<evidence type="ECO:0000256" key="5">
    <source>
        <dbReference type="ARBA" id="ARBA00022900"/>
    </source>
</evidence>
<keyword evidence="2" id="KW-0964">Secreted</keyword>
<keyword evidence="7" id="KW-0325">Glycoprotein</keyword>
<dbReference type="PANTHER" id="PTHR47499">
    <property type="entry name" value="SERINE PROTEASE INHIBITOR KAZAL-TYPE 7 SPINK7"/>
    <property type="match status" value="1"/>
</dbReference>
<sequence length="130" mass="14528">PCPPHKNKAGLLQEPAFQYPQTKGRILCTRTSQMVCGTDGVTHSGECMLCDRILKLLVENKCKDCEYKEPPEICTMEYNPVCGADGKTYSNKCVFCAAVYKYLGSLCFEHDGECKSHDEAKQKHLAFSSH</sequence>
<dbReference type="SMART" id="SM00280">
    <property type="entry name" value="KAZAL"/>
    <property type="match status" value="2"/>
</dbReference>
<dbReference type="SUPFAM" id="SSF100895">
    <property type="entry name" value="Kazal-type serine protease inhibitors"/>
    <property type="match status" value="2"/>
</dbReference>
<evidence type="ECO:0000313" key="9">
    <source>
        <dbReference type="Ensembl" id="ENSCABP00000009726.1"/>
    </source>
</evidence>
<proteinExistence type="predicted"/>
<dbReference type="InterPro" id="IPR002350">
    <property type="entry name" value="Kazal_dom"/>
</dbReference>
<dbReference type="AlphaFoldDB" id="A0A8C0IPF8"/>
<dbReference type="PANTHER" id="PTHR47499:SF1">
    <property type="entry name" value="SERINE PROTEASE INHIBITOR KAZAL-TYPE 7"/>
    <property type="match status" value="1"/>
</dbReference>
<dbReference type="FunFam" id="3.30.60.30:FF:000037">
    <property type="entry name" value="Ovomucoid"/>
    <property type="match status" value="1"/>
</dbReference>